<dbReference type="AlphaFoldDB" id="A0A069CST2"/>
<sequence>MDANTVKPLNMNILDLLEIKNPSTAVIWQFSMALGWYVQVLGHYYQVLYDDYMNLVDLKQIR</sequence>
<proteinExistence type="predicted"/>
<gene>
    <name evidence="1" type="ORF">WOSG25_051380</name>
</gene>
<dbReference type="Proteomes" id="UP000030643">
    <property type="component" value="Unassembled WGS sequence"/>
</dbReference>
<dbReference type="OrthoDB" id="2150491at2"/>
<dbReference type="EMBL" id="DF820488">
    <property type="protein sequence ID" value="GAK30865.1"/>
    <property type="molecule type" value="Genomic_DNA"/>
</dbReference>
<evidence type="ECO:0000313" key="1">
    <source>
        <dbReference type="EMBL" id="GAK30865.1"/>
    </source>
</evidence>
<name>A0A069CST2_WEIOS</name>
<reference evidence="2" key="1">
    <citation type="journal article" date="2014" name="Genome Announc.">
        <title>Draft genome sequence of Weissella oryzae SG25T, isolated from fermented rice grains.</title>
        <authorList>
            <person name="Tanizawa Y."/>
            <person name="Fujisawa T."/>
            <person name="Mochizuki T."/>
            <person name="Kaminuma E."/>
            <person name="Suzuki Y."/>
            <person name="Nakamura Y."/>
            <person name="Tohno M."/>
        </authorList>
    </citation>
    <scope>NUCLEOTIDE SEQUENCE [LARGE SCALE GENOMIC DNA]</scope>
    <source>
        <strain evidence="2">DSM 25784 / JCM 18191 / LMG 30913 / SG25</strain>
    </source>
</reference>
<accession>A0A069CST2</accession>
<organism evidence="1 2">
    <name type="scientific">Weissella oryzae (strain DSM 25784 / JCM 18191 / LMG 30913 / SG25)</name>
    <dbReference type="NCBI Taxonomy" id="1329250"/>
    <lineage>
        <taxon>Bacteria</taxon>
        <taxon>Bacillati</taxon>
        <taxon>Bacillota</taxon>
        <taxon>Bacilli</taxon>
        <taxon>Lactobacillales</taxon>
        <taxon>Lactobacillaceae</taxon>
        <taxon>Weissella</taxon>
    </lineage>
</organism>
<dbReference type="RefSeq" id="WP_027698928.1">
    <property type="nucleotide sequence ID" value="NZ_DF820488.1"/>
</dbReference>
<keyword evidence="2" id="KW-1185">Reference proteome</keyword>
<dbReference type="STRING" id="1329250.WOSG25_051380"/>
<evidence type="ECO:0000313" key="2">
    <source>
        <dbReference type="Proteomes" id="UP000030643"/>
    </source>
</evidence>
<protein>
    <submittedName>
        <fullName evidence="1">Uncharacterized protein</fullName>
    </submittedName>
</protein>